<protein>
    <recommendedName>
        <fullName evidence="1">AMP-dependent synthetase/ligase domain-containing protein</fullName>
    </recommendedName>
</protein>
<name>A0A820PQ09_9BILA</name>
<comment type="caution">
    <text evidence="2">The sequence shown here is derived from an EMBL/GenBank/DDBJ whole genome shotgun (WGS) entry which is preliminary data.</text>
</comment>
<feature type="domain" description="AMP-dependent synthetase/ligase" evidence="1">
    <location>
        <begin position="1"/>
        <end position="91"/>
    </location>
</feature>
<dbReference type="PROSITE" id="PS00455">
    <property type="entry name" value="AMP_BINDING"/>
    <property type="match status" value="1"/>
</dbReference>
<accession>A0A820PQ09</accession>
<gene>
    <name evidence="2" type="ORF">OKA104_LOCUS51703</name>
</gene>
<dbReference type="SUPFAM" id="SSF56801">
    <property type="entry name" value="Acetyl-CoA synthetase-like"/>
    <property type="match status" value="1"/>
</dbReference>
<dbReference type="GO" id="GO:0031177">
    <property type="term" value="F:phosphopantetheine binding"/>
    <property type="evidence" value="ECO:0007669"/>
    <property type="project" value="TreeGrafter"/>
</dbReference>
<dbReference type="AlphaFoldDB" id="A0A820PQ09"/>
<evidence type="ECO:0000313" key="2">
    <source>
        <dbReference type="EMBL" id="CAF4406686.1"/>
    </source>
</evidence>
<dbReference type="Pfam" id="PF00501">
    <property type="entry name" value="AMP-binding"/>
    <property type="match status" value="1"/>
</dbReference>
<dbReference type="GO" id="GO:0044550">
    <property type="term" value="P:secondary metabolite biosynthetic process"/>
    <property type="evidence" value="ECO:0007669"/>
    <property type="project" value="TreeGrafter"/>
</dbReference>
<dbReference type="Proteomes" id="UP000663881">
    <property type="component" value="Unassembled WGS sequence"/>
</dbReference>
<dbReference type="GO" id="GO:0043041">
    <property type="term" value="P:amino acid activation for nonribosomal peptide biosynthetic process"/>
    <property type="evidence" value="ECO:0007669"/>
    <property type="project" value="TreeGrafter"/>
</dbReference>
<feature type="non-terminal residue" evidence="2">
    <location>
        <position position="92"/>
    </location>
</feature>
<evidence type="ECO:0000259" key="1">
    <source>
        <dbReference type="Pfam" id="PF00501"/>
    </source>
</evidence>
<dbReference type="EMBL" id="CAJOAY010028551">
    <property type="protein sequence ID" value="CAF4406686.1"/>
    <property type="molecule type" value="Genomic_DNA"/>
</dbReference>
<sequence>MAGGVYCPLSPRDPQHRLHVLTQQTQSRFVLVHDLTKTRLDDGIILLDIASILTNIEMDSITHVDRLSNVAVVPDSMGYIIFTSGSTGTPKP</sequence>
<dbReference type="InterPro" id="IPR000873">
    <property type="entry name" value="AMP-dep_synth/lig_dom"/>
</dbReference>
<dbReference type="PANTHER" id="PTHR45527:SF1">
    <property type="entry name" value="FATTY ACID SYNTHASE"/>
    <property type="match status" value="1"/>
</dbReference>
<dbReference type="Gene3D" id="3.40.50.980">
    <property type="match status" value="1"/>
</dbReference>
<organism evidence="2 3">
    <name type="scientific">Adineta steineri</name>
    <dbReference type="NCBI Taxonomy" id="433720"/>
    <lineage>
        <taxon>Eukaryota</taxon>
        <taxon>Metazoa</taxon>
        <taxon>Spiralia</taxon>
        <taxon>Gnathifera</taxon>
        <taxon>Rotifera</taxon>
        <taxon>Eurotatoria</taxon>
        <taxon>Bdelloidea</taxon>
        <taxon>Adinetida</taxon>
        <taxon>Adinetidae</taxon>
        <taxon>Adineta</taxon>
    </lineage>
</organism>
<dbReference type="GO" id="GO:0005737">
    <property type="term" value="C:cytoplasm"/>
    <property type="evidence" value="ECO:0007669"/>
    <property type="project" value="TreeGrafter"/>
</dbReference>
<reference evidence="2" key="1">
    <citation type="submission" date="2021-02" db="EMBL/GenBank/DDBJ databases">
        <authorList>
            <person name="Nowell W R."/>
        </authorList>
    </citation>
    <scope>NUCLEOTIDE SEQUENCE</scope>
</reference>
<proteinExistence type="predicted"/>
<dbReference type="InterPro" id="IPR020845">
    <property type="entry name" value="AMP-binding_CS"/>
</dbReference>
<dbReference type="PANTHER" id="PTHR45527">
    <property type="entry name" value="NONRIBOSOMAL PEPTIDE SYNTHETASE"/>
    <property type="match status" value="1"/>
</dbReference>
<evidence type="ECO:0000313" key="3">
    <source>
        <dbReference type="Proteomes" id="UP000663881"/>
    </source>
</evidence>